<protein>
    <submittedName>
        <fullName evidence="1">Uncharacterized protein</fullName>
    </submittedName>
</protein>
<reference evidence="1" key="1">
    <citation type="journal article" date="2012" name="Nature">
        <title>The oyster genome reveals stress adaptation and complexity of shell formation.</title>
        <authorList>
            <person name="Zhang G."/>
            <person name="Fang X."/>
            <person name="Guo X."/>
            <person name="Li L."/>
            <person name="Luo R."/>
            <person name="Xu F."/>
            <person name="Yang P."/>
            <person name="Zhang L."/>
            <person name="Wang X."/>
            <person name="Qi H."/>
            <person name="Xiong Z."/>
            <person name="Que H."/>
            <person name="Xie Y."/>
            <person name="Holland P.W."/>
            <person name="Paps J."/>
            <person name="Zhu Y."/>
            <person name="Wu F."/>
            <person name="Chen Y."/>
            <person name="Wang J."/>
            <person name="Peng C."/>
            <person name="Meng J."/>
            <person name="Yang L."/>
            <person name="Liu J."/>
            <person name="Wen B."/>
            <person name="Zhang N."/>
            <person name="Huang Z."/>
            <person name="Zhu Q."/>
            <person name="Feng Y."/>
            <person name="Mount A."/>
            <person name="Hedgecock D."/>
            <person name="Xu Z."/>
            <person name="Liu Y."/>
            <person name="Domazet-Loso T."/>
            <person name="Du Y."/>
            <person name="Sun X."/>
            <person name="Zhang S."/>
            <person name="Liu B."/>
            <person name="Cheng P."/>
            <person name="Jiang X."/>
            <person name="Li J."/>
            <person name="Fan D."/>
            <person name="Wang W."/>
            <person name="Fu W."/>
            <person name="Wang T."/>
            <person name="Wang B."/>
            <person name="Zhang J."/>
            <person name="Peng Z."/>
            <person name="Li Y."/>
            <person name="Li N."/>
            <person name="Wang J."/>
            <person name="Chen M."/>
            <person name="He Y."/>
            <person name="Tan F."/>
            <person name="Song X."/>
            <person name="Zheng Q."/>
            <person name="Huang R."/>
            <person name="Yang H."/>
            <person name="Du X."/>
            <person name="Chen L."/>
            <person name="Yang M."/>
            <person name="Gaffney P.M."/>
            <person name="Wang S."/>
            <person name="Luo L."/>
            <person name="She Z."/>
            <person name="Ming Y."/>
            <person name="Huang W."/>
            <person name="Zhang S."/>
            <person name="Huang B."/>
            <person name="Zhang Y."/>
            <person name="Qu T."/>
            <person name="Ni P."/>
            <person name="Miao G."/>
            <person name="Wang J."/>
            <person name="Wang Q."/>
            <person name="Steinberg C.E."/>
            <person name="Wang H."/>
            <person name="Li N."/>
            <person name="Qian L."/>
            <person name="Zhang G."/>
            <person name="Li Y."/>
            <person name="Yang H."/>
            <person name="Liu X."/>
            <person name="Wang J."/>
            <person name="Yin Y."/>
            <person name="Wang J."/>
        </authorList>
    </citation>
    <scope>NUCLEOTIDE SEQUENCE [LARGE SCALE GENOMIC DNA]</scope>
    <source>
        <strain evidence="1">05x7-T-G4-1.051#20</strain>
    </source>
</reference>
<accession>K1PL25</accession>
<gene>
    <name evidence="1" type="ORF">CGI_10002221</name>
</gene>
<sequence>MSDYSLLDNLRDFPKLMPDIDCDIGREKDDYSIRYGSWDIRSVFTSFTVSTDPLTPVGICKSKEGELLVTLSDIETETYQPDLHSRRLVRHVTLTGDVIREYEYQEDGQTRLFIQPYKVKQNGNADICVINRTHDDTSELVVLSFSGKLKSAYRGQKPK</sequence>
<evidence type="ECO:0000313" key="1">
    <source>
        <dbReference type="EMBL" id="EKC22438.1"/>
    </source>
</evidence>
<proteinExistence type="predicted"/>
<dbReference type="EMBL" id="JH816817">
    <property type="protein sequence ID" value="EKC22438.1"/>
    <property type="molecule type" value="Genomic_DNA"/>
</dbReference>
<dbReference type="InParanoid" id="K1PL25"/>
<dbReference type="HOGENOM" id="CLU_1662502_0_0_1"/>
<dbReference type="AlphaFoldDB" id="K1PL25"/>
<organism evidence="1">
    <name type="scientific">Magallana gigas</name>
    <name type="common">Pacific oyster</name>
    <name type="synonym">Crassostrea gigas</name>
    <dbReference type="NCBI Taxonomy" id="29159"/>
    <lineage>
        <taxon>Eukaryota</taxon>
        <taxon>Metazoa</taxon>
        <taxon>Spiralia</taxon>
        <taxon>Lophotrochozoa</taxon>
        <taxon>Mollusca</taxon>
        <taxon>Bivalvia</taxon>
        <taxon>Autobranchia</taxon>
        <taxon>Pteriomorphia</taxon>
        <taxon>Ostreida</taxon>
        <taxon>Ostreoidea</taxon>
        <taxon>Ostreidae</taxon>
        <taxon>Magallana</taxon>
    </lineage>
</organism>
<name>K1PL25_MAGGI</name>